<sequence>MLGESLVVTIAELQSFIFDYISEYRSSYERYTSLPPEGAGYPKHAISPFLSSKEFEVYLANDGVLINEVAVEPDYQWYIAGGPALKVDFEPTRTPKEVTQIIKDHGFEGKPIGISRIVAKEHIPSAVWKGRVKHISNETSVKNSDLDVTLRITKVETSLKQLVCNFTFGAYGIVLDTYLPDQNSSFGEPHITENIGFFPADLNNRRFFKYLEIYGTSDKAAWDKRIISIRVLHDLRRDFAKKLSNPNGDKGGLMSFGKNNQWVENYSNRLGQLKIAIDDFKHTLMFQSHETENVFHELIEKHPILLDVYGHCESKPKLRYPQGELSPIGKVYLEPDFIVSYSDQSYKLVELERASKNVVTKQGQPRAEVGQAIFQTAEWVHYIREHYGLIRSRYPGIHTKYKTSVIMSRSTQASFNGVADMNRYKELVIQQFAVDEILTYDDLFDRACTAYTILTGLSPHSI</sequence>
<dbReference type="Pfam" id="PF14082">
    <property type="entry name" value="SduA_C"/>
    <property type="match status" value="1"/>
</dbReference>
<feature type="domain" description="Shedu protein SduA C-terminal" evidence="1">
    <location>
        <begin position="290"/>
        <end position="443"/>
    </location>
</feature>
<organism evidence="3 5">
    <name type="scientific">Photobacterium phosphoreum</name>
    <dbReference type="NCBI Taxonomy" id="659"/>
    <lineage>
        <taxon>Bacteria</taxon>
        <taxon>Pseudomonadati</taxon>
        <taxon>Pseudomonadota</taxon>
        <taxon>Gammaproteobacteria</taxon>
        <taxon>Vibrionales</taxon>
        <taxon>Vibrionaceae</taxon>
        <taxon>Photobacterium</taxon>
    </lineage>
</organism>
<keyword evidence="4" id="KW-1185">Reference proteome</keyword>
<evidence type="ECO:0000313" key="2">
    <source>
        <dbReference type="EMBL" id="PSU26399.1"/>
    </source>
</evidence>
<dbReference type="EMBL" id="PYMO01000003">
    <property type="protein sequence ID" value="PSU26399.1"/>
    <property type="molecule type" value="Genomic_DNA"/>
</dbReference>
<gene>
    <name evidence="3" type="ORF">C9J18_14130</name>
    <name evidence="2" type="ORF">CTM96_05140</name>
</gene>
<evidence type="ECO:0000259" key="1">
    <source>
        <dbReference type="Pfam" id="PF14082"/>
    </source>
</evidence>
<dbReference type="InterPro" id="IPR025359">
    <property type="entry name" value="SduA_C"/>
</dbReference>
<evidence type="ECO:0000313" key="5">
    <source>
        <dbReference type="Proteomes" id="UP000241618"/>
    </source>
</evidence>
<reference evidence="4 5" key="1">
    <citation type="submission" date="2018-03" db="EMBL/GenBank/DDBJ databases">
        <title>Whole genome sequencing of Histamine producing bacteria.</title>
        <authorList>
            <person name="Butler K."/>
        </authorList>
    </citation>
    <scope>NUCLEOTIDE SEQUENCE [LARGE SCALE GENOMIC DNA]</scope>
    <source>
        <strain evidence="3 5">FS-6.1</strain>
        <strain evidence="2 4">FS-6.2</strain>
    </source>
</reference>
<evidence type="ECO:0000313" key="4">
    <source>
        <dbReference type="Proteomes" id="UP000241405"/>
    </source>
</evidence>
<dbReference type="EMBL" id="PYMP01000013">
    <property type="protein sequence ID" value="PSU50782.1"/>
    <property type="molecule type" value="Genomic_DNA"/>
</dbReference>
<dbReference type="Proteomes" id="UP000241405">
    <property type="component" value="Unassembled WGS sequence"/>
</dbReference>
<accession>A0A2T3JP22</accession>
<evidence type="ECO:0000313" key="3">
    <source>
        <dbReference type="EMBL" id="PSU50782.1"/>
    </source>
</evidence>
<comment type="caution">
    <text evidence="3">The sequence shown here is derived from an EMBL/GenBank/DDBJ whole genome shotgun (WGS) entry which is preliminary data.</text>
</comment>
<dbReference type="AlphaFoldDB" id="A0A2T3JP22"/>
<name>A0A2T3JP22_PHOPO</name>
<protein>
    <submittedName>
        <fullName evidence="3">DUF4263 domain-containing protein</fullName>
    </submittedName>
</protein>
<proteinExistence type="predicted"/>
<dbReference type="Proteomes" id="UP000241618">
    <property type="component" value="Unassembled WGS sequence"/>
</dbReference>